<dbReference type="InterPro" id="IPR051784">
    <property type="entry name" value="Nod_factor_ABC_transporter"/>
</dbReference>
<keyword evidence="4 6" id="KW-0472">Membrane</keyword>
<dbReference type="InterPro" id="IPR000412">
    <property type="entry name" value="ABC_2_transport"/>
</dbReference>
<evidence type="ECO:0000259" key="7">
    <source>
        <dbReference type="PROSITE" id="PS51012"/>
    </source>
</evidence>
<dbReference type="Pfam" id="PF01061">
    <property type="entry name" value="ABC2_membrane"/>
    <property type="match status" value="1"/>
</dbReference>
<dbReference type="GO" id="GO:0046677">
    <property type="term" value="P:response to antibiotic"/>
    <property type="evidence" value="ECO:0007669"/>
    <property type="project" value="UniProtKB-KW"/>
</dbReference>
<dbReference type="InterPro" id="IPR047817">
    <property type="entry name" value="ABC2_TM_bact-type"/>
</dbReference>
<name>A0A2W5V990_9CORY</name>
<evidence type="ECO:0000256" key="4">
    <source>
        <dbReference type="ARBA" id="ARBA00023136"/>
    </source>
</evidence>
<feature type="transmembrane region" description="Helical" evidence="6">
    <location>
        <begin position="176"/>
        <end position="198"/>
    </location>
</feature>
<accession>A0A2W5V990</accession>
<protein>
    <recommendedName>
        <fullName evidence="6">Transport permease protein</fullName>
    </recommendedName>
</protein>
<dbReference type="AlphaFoldDB" id="A0A2W5V990"/>
<organism evidence="8 9">
    <name type="scientific">Corynebacterium kroppenstedtii</name>
    <dbReference type="NCBI Taxonomy" id="161879"/>
    <lineage>
        <taxon>Bacteria</taxon>
        <taxon>Bacillati</taxon>
        <taxon>Actinomycetota</taxon>
        <taxon>Actinomycetes</taxon>
        <taxon>Mycobacteriales</taxon>
        <taxon>Corynebacteriaceae</taxon>
        <taxon>Corynebacterium</taxon>
    </lineage>
</organism>
<evidence type="ECO:0000256" key="6">
    <source>
        <dbReference type="RuleBase" id="RU361157"/>
    </source>
</evidence>
<feature type="domain" description="ABC transmembrane type-2" evidence="7">
    <location>
        <begin position="26"/>
        <end position="252"/>
    </location>
</feature>
<keyword evidence="5" id="KW-0046">Antibiotic resistance</keyword>
<evidence type="ECO:0000256" key="5">
    <source>
        <dbReference type="ARBA" id="ARBA00023251"/>
    </source>
</evidence>
<keyword evidence="6" id="KW-0813">Transport</keyword>
<dbReference type="Proteomes" id="UP000249432">
    <property type="component" value="Unassembled WGS sequence"/>
</dbReference>
<feature type="transmembrane region" description="Helical" evidence="6">
    <location>
        <begin position="25"/>
        <end position="46"/>
    </location>
</feature>
<feature type="transmembrane region" description="Helical" evidence="6">
    <location>
        <begin position="58"/>
        <end position="83"/>
    </location>
</feature>
<sequence>MGISNFFRESCIICRRQLRMNLRNPAWIIIGLLQPVMYLVLFGPLLKPLTAQFGATNAYTFFVPGLLVQLTVFGAMFVGFGVIAEWRDGVIEAERVTPASRTALLCGRLMRDVTQRGVQSTILIALGYAMGMKAPIAGVILGMIITLFAGAASAAASNALALTSKDEDVMGPLTNMLIMPILLLSGIILPMSLAPAWLERLSDFMPTRYIVDAVRAIFAENPDAATVTWGILWSLVIFFAGIWWGTRTFRKENS</sequence>
<evidence type="ECO:0000256" key="3">
    <source>
        <dbReference type="ARBA" id="ARBA00022989"/>
    </source>
</evidence>
<keyword evidence="6" id="KW-1003">Cell membrane</keyword>
<reference evidence="8 9" key="1">
    <citation type="submission" date="2017-08" db="EMBL/GenBank/DDBJ databases">
        <title>Infants hospitalized years apart are colonized by the same room-sourced microbial strains.</title>
        <authorList>
            <person name="Brooks B."/>
            <person name="Olm M.R."/>
            <person name="Firek B.A."/>
            <person name="Baker R."/>
            <person name="Thomas B.C."/>
            <person name="Morowitz M.J."/>
            <person name="Banfield J.F."/>
        </authorList>
    </citation>
    <scope>NUCLEOTIDE SEQUENCE [LARGE SCALE GENOMIC DNA]</scope>
    <source>
        <strain evidence="8">S2_003_000_R1_3</strain>
    </source>
</reference>
<feature type="transmembrane region" description="Helical" evidence="6">
    <location>
        <begin position="224"/>
        <end position="244"/>
    </location>
</feature>
<dbReference type="PIRSF" id="PIRSF006648">
    <property type="entry name" value="DrrB"/>
    <property type="match status" value="1"/>
</dbReference>
<keyword evidence="3 6" id="KW-1133">Transmembrane helix</keyword>
<evidence type="ECO:0000313" key="9">
    <source>
        <dbReference type="Proteomes" id="UP000249432"/>
    </source>
</evidence>
<dbReference type="RefSeq" id="WP_303733790.1">
    <property type="nucleotide sequence ID" value="NZ_CAKZHK010000006.1"/>
</dbReference>
<dbReference type="InterPro" id="IPR013525">
    <property type="entry name" value="ABC2_TM"/>
</dbReference>
<comment type="caution">
    <text evidence="6">Lacks conserved residue(s) required for the propagation of feature annotation.</text>
</comment>
<dbReference type="GO" id="GO:0140359">
    <property type="term" value="F:ABC-type transporter activity"/>
    <property type="evidence" value="ECO:0007669"/>
    <property type="project" value="InterPro"/>
</dbReference>
<dbReference type="PANTHER" id="PTHR43229">
    <property type="entry name" value="NODULATION PROTEIN J"/>
    <property type="match status" value="1"/>
</dbReference>
<gene>
    <name evidence="8" type="ORF">DI525_00150</name>
</gene>
<comment type="subcellular location">
    <subcellularLocation>
        <location evidence="6">Cell membrane</location>
        <topology evidence="6">Multi-pass membrane protein</topology>
    </subcellularLocation>
    <subcellularLocation>
        <location evidence="1">Membrane</location>
        <topology evidence="1">Multi-pass membrane protein</topology>
    </subcellularLocation>
</comment>
<evidence type="ECO:0000256" key="2">
    <source>
        <dbReference type="ARBA" id="ARBA00022692"/>
    </source>
</evidence>
<keyword evidence="2 6" id="KW-0812">Transmembrane</keyword>
<dbReference type="PANTHER" id="PTHR43229:SF2">
    <property type="entry name" value="NODULATION PROTEIN J"/>
    <property type="match status" value="1"/>
</dbReference>
<comment type="similarity">
    <text evidence="6">Belongs to the ABC-2 integral membrane protein family.</text>
</comment>
<dbReference type="PROSITE" id="PS51012">
    <property type="entry name" value="ABC_TM2"/>
    <property type="match status" value="1"/>
</dbReference>
<feature type="transmembrane region" description="Helical" evidence="6">
    <location>
        <begin position="136"/>
        <end position="156"/>
    </location>
</feature>
<comment type="caution">
    <text evidence="8">The sequence shown here is derived from an EMBL/GenBank/DDBJ whole genome shotgun (WGS) entry which is preliminary data.</text>
</comment>
<proteinExistence type="inferred from homology"/>
<dbReference type="EMBL" id="QFRA01000001">
    <property type="protein sequence ID" value="PZR06741.1"/>
    <property type="molecule type" value="Genomic_DNA"/>
</dbReference>
<dbReference type="GO" id="GO:0043190">
    <property type="term" value="C:ATP-binding cassette (ABC) transporter complex"/>
    <property type="evidence" value="ECO:0007669"/>
    <property type="project" value="InterPro"/>
</dbReference>
<evidence type="ECO:0000256" key="1">
    <source>
        <dbReference type="ARBA" id="ARBA00004141"/>
    </source>
</evidence>
<evidence type="ECO:0000313" key="8">
    <source>
        <dbReference type="EMBL" id="PZR06741.1"/>
    </source>
</evidence>